<dbReference type="Proteomes" id="UP001056120">
    <property type="component" value="Linkage Group LG18"/>
</dbReference>
<accession>A0ACB9EEC3</accession>
<sequence>MGVPSFYRWLAYRYPKTVVNAVENTENPNGYEFDNLYLDMNGIIHPCFHREQDEINSPVTYDEVFNHIFDYIDRILNIVRPRKLLYMAIDGVAPRAKMNQQRSRRFRTGKDRQTLEEEEDRLRKQYEFEGRDVFPKVESAVADSNVITPGTEFMYELSKQLQTYICLRIANHPAWRSLKVILSDASSPGEGEHKIMSFIRLQRTCDGYDPNTSHVLYGLDADLIMLALATHEIHFSILRENVNAEATQTSKTKCDLNRGLEETAEQMSRLDVSEISKRKSLIKKPYQFLHVWILREYLKLDLKLAEMPEKFVPDIERLIDDFIFICFSAGNDFLPHMPTLEIHEGAIDLLMHVYTEEFKNLGGYLVDVQQIDEKKGCYIKLKRVEKFILAVGAYEDRIFKKRAAIHDSKLRRILSDIQAASQEEDDLFPARRCAYDQKGSSTDFNVDLPCSSRSPNHDMQIVENTKMLKEQLKTYTRESSDLFKNGLVTDLVKFGSPGWKRRYYKCKFSAETEQDMENMRKNLVEKYTQGLCWVLLYYFSDVPSWTWFYPYHYGPFASDLKGLSSTNLIFKKGSPFKPFDQLMAVLPPMSAHALPRPYQSLMIDEESSILDFYPTDFNTDTEGKRFIWQGICKLPFIDEDRLLSATNKIEKELSAEEGKRNAVNLDRLFIHSSENFASRTISSFNDVGFIKQNNSIKIDTNLSGDLNGFVRPMPESLKDPNVLCVYYELPCFSVHIPRVLAGSTIRETDVCEVDIEERQLWHDIYGYNNSRNNRSYNRIEGSNGNPSVGFRNSCPNVVIKGAGSGWNPRGWGKVQPSPHGSGRGSCHDANDQTNGRSWCERADVVTIGRGSGWNPRGRGIVQQSPHGSDSGSWHGATRNLNDQTRGGSWRGSTIGNDAARGNINHHARNNSSDGKFWSVRSTDSGSSSSNARNRWGDAQSKHDHGDANIGRWKRSD</sequence>
<gene>
    <name evidence="1" type="ORF">L1987_56615</name>
</gene>
<organism evidence="1 2">
    <name type="scientific">Smallanthus sonchifolius</name>
    <dbReference type="NCBI Taxonomy" id="185202"/>
    <lineage>
        <taxon>Eukaryota</taxon>
        <taxon>Viridiplantae</taxon>
        <taxon>Streptophyta</taxon>
        <taxon>Embryophyta</taxon>
        <taxon>Tracheophyta</taxon>
        <taxon>Spermatophyta</taxon>
        <taxon>Magnoliopsida</taxon>
        <taxon>eudicotyledons</taxon>
        <taxon>Gunneridae</taxon>
        <taxon>Pentapetalae</taxon>
        <taxon>asterids</taxon>
        <taxon>campanulids</taxon>
        <taxon>Asterales</taxon>
        <taxon>Asteraceae</taxon>
        <taxon>Asteroideae</taxon>
        <taxon>Heliantheae alliance</taxon>
        <taxon>Millerieae</taxon>
        <taxon>Smallanthus</taxon>
    </lineage>
</organism>
<evidence type="ECO:0000313" key="1">
    <source>
        <dbReference type="EMBL" id="KAI3756792.1"/>
    </source>
</evidence>
<name>A0ACB9EEC3_9ASTR</name>
<dbReference type="EMBL" id="CM042035">
    <property type="protein sequence ID" value="KAI3756792.1"/>
    <property type="molecule type" value="Genomic_DNA"/>
</dbReference>
<protein>
    <submittedName>
        <fullName evidence="1">Uncharacterized protein</fullName>
    </submittedName>
</protein>
<evidence type="ECO:0000313" key="2">
    <source>
        <dbReference type="Proteomes" id="UP001056120"/>
    </source>
</evidence>
<reference evidence="2" key="1">
    <citation type="journal article" date="2022" name="Mol. Ecol. Resour.">
        <title>The genomes of chicory, endive, great burdock and yacon provide insights into Asteraceae palaeo-polyploidization history and plant inulin production.</title>
        <authorList>
            <person name="Fan W."/>
            <person name="Wang S."/>
            <person name="Wang H."/>
            <person name="Wang A."/>
            <person name="Jiang F."/>
            <person name="Liu H."/>
            <person name="Zhao H."/>
            <person name="Xu D."/>
            <person name="Zhang Y."/>
        </authorList>
    </citation>
    <scope>NUCLEOTIDE SEQUENCE [LARGE SCALE GENOMIC DNA]</scope>
    <source>
        <strain evidence="2">cv. Yunnan</strain>
    </source>
</reference>
<proteinExistence type="predicted"/>
<reference evidence="1 2" key="2">
    <citation type="journal article" date="2022" name="Mol. Ecol. Resour.">
        <title>The genomes of chicory, endive, great burdock and yacon provide insights into Asteraceae paleo-polyploidization history and plant inulin production.</title>
        <authorList>
            <person name="Fan W."/>
            <person name="Wang S."/>
            <person name="Wang H."/>
            <person name="Wang A."/>
            <person name="Jiang F."/>
            <person name="Liu H."/>
            <person name="Zhao H."/>
            <person name="Xu D."/>
            <person name="Zhang Y."/>
        </authorList>
    </citation>
    <scope>NUCLEOTIDE SEQUENCE [LARGE SCALE GENOMIC DNA]</scope>
    <source>
        <strain evidence="2">cv. Yunnan</strain>
        <tissue evidence="1">Leaves</tissue>
    </source>
</reference>
<comment type="caution">
    <text evidence="1">The sequence shown here is derived from an EMBL/GenBank/DDBJ whole genome shotgun (WGS) entry which is preliminary data.</text>
</comment>
<keyword evidence="2" id="KW-1185">Reference proteome</keyword>